<dbReference type="GO" id="GO:0030145">
    <property type="term" value="F:manganese ion binding"/>
    <property type="evidence" value="ECO:0007669"/>
    <property type="project" value="TreeGrafter"/>
</dbReference>
<evidence type="ECO:0000256" key="10">
    <source>
        <dbReference type="ARBA" id="ARBA00023239"/>
    </source>
</evidence>
<dbReference type="EMBL" id="CP020477">
    <property type="protein sequence ID" value="ARM77082.1"/>
    <property type="molecule type" value="Genomic_DNA"/>
</dbReference>
<evidence type="ECO:0000256" key="4">
    <source>
        <dbReference type="ARBA" id="ARBA00002713"/>
    </source>
</evidence>
<evidence type="ECO:0000256" key="6">
    <source>
        <dbReference type="ARBA" id="ARBA00007389"/>
    </source>
</evidence>
<dbReference type="GO" id="GO:0008927">
    <property type="term" value="F:mannonate dehydratase activity"/>
    <property type="evidence" value="ECO:0007669"/>
    <property type="project" value="UniProtKB-EC"/>
</dbReference>
<proteinExistence type="inferred from homology"/>
<dbReference type="KEGG" id="aman:B6F84_05650"/>
<evidence type="ECO:0000313" key="12">
    <source>
        <dbReference type="Proteomes" id="UP000193404"/>
    </source>
</evidence>
<comment type="cofactor">
    <cofactor evidence="3">
        <name>Fe(2+)</name>
        <dbReference type="ChEBI" id="CHEBI:29033"/>
    </cofactor>
</comment>
<comment type="function">
    <text evidence="4">Catalyzes the dehydration of D-mannonate.</text>
</comment>
<comment type="similarity">
    <text evidence="6">Belongs to the mannonate dehydratase family.</text>
</comment>
<evidence type="ECO:0000256" key="5">
    <source>
        <dbReference type="ARBA" id="ARBA00004892"/>
    </source>
</evidence>
<keyword evidence="10" id="KW-0456">Lyase</keyword>
<gene>
    <name evidence="11" type="ORF">B6F84_05650</name>
</gene>
<comment type="pathway">
    <text evidence="5">Carbohydrate metabolism; pentose and glucuronate interconversion.</text>
</comment>
<dbReference type="RefSeq" id="WP_148691340.1">
    <property type="nucleotide sequence ID" value="NZ_CP020477.1"/>
</dbReference>
<dbReference type="InterPro" id="IPR036237">
    <property type="entry name" value="Xyl_isomerase-like_sf"/>
</dbReference>
<comment type="catalytic activity">
    <reaction evidence="1">
        <text>D-mannonate = 2-dehydro-3-deoxy-D-gluconate + H2O</text>
        <dbReference type="Rhea" id="RHEA:20097"/>
        <dbReference type="ChEBI" id="CHEBI:15377"/>
        <dbReference type="ChEBI" id="CHEBI:17767"/>
        <dbReference type="ChEBI" id="CHEBI:57990"/>
        <dbReference type="EC" id="4.2.1.8"/>
    </reaction>
</comment>
<keyword evidence="12" id="KW-1185">Reference proteome</keyword>
<evidence type="ECO:0000256" key="3">
    <source>
        <dbReference type="ARBA" id="ARBA00001954"/>
    </source>
</evidence>
<reference evidence="11 12" key="1">
    <citation type="submission" date="2017-03" db="EMBL/GenBank/DDBJ databases">
        <title>Sulfur activation and transportation mechanism of thermophilic Archaea Acidianus manzaensis YN-25.</title>
        <authorList>
            <person name="Ma Y."/>
            <person name="Yang Y."/>
            <person name="Xia J."/>
        </authorList>
    </citation>
    <scope>NUCLEOTIDE SEQUENCE [LARGE SCALE GENOMIC DNA]</scope>
    <source>
        <strain evidence="11 12">YN-25</strain>
    </source>
</reference>
<dbReference type="SUPFAM" id="SSF51658">
    <property type="entry name" value="Xylose isomerase-like"/>
    <property type="match status" value="1"/>
</dbReference>
<dbReference type="Pfam" id="PF03786">
    <property type="entry name" value="UxuA"/>
    <property type="match status" value="2"/>
</dbReference>
<accession>A0A1W6K3Q7</accession>
<evidence type="ECO:0000313" key="11">
    <source>
        <dbReference type="EMBL" id="ARM77082.1"/>
    </source>
</evidence>
<dbReference type="PIRSF" id="PIRSF016049">
    <property type="entry name" value="Man_dehyd"/>
    <property type="match status" value="1"/>
</dbReference>
<comment type="cofactor">
    <cofactor evidence="2">
        <name>Mn(2+)</name>
        <dbReference type="ChEBI" id="CHEBI:29035"/>
    </cofactor>
</comment>
<keyword evidence="9" id="KW-0464">Manganese</keyword>
<protein>
    <recommendedName>
        <fullName evidence="7">mannonate dehydratase</fullName>
        <ecNumber evidence="7">4.2.1.8</ecNumber>
    </recommendedName>
</protein>
<organism evidence="11 12">
    <name type="scientific">Acidianus manzaensis</name>
    <dbReference type="NCBI Taxonomy" id="282676"/>
    <lineage>
        <taxon>Archaea</taxon>
        <taxon>Thermoproteota</taxon>
        <taxon>Thermoprotei</taxon>
        <taxon>Sulfolobales</taxon>
        <taxon>Sulfolobaceae</taxon>
        <taxon>Acidianus</taxon>
    </lineage>
</organism>
<dbReference type="PANTHER" id="PTHR30387:SF2">
    <property type="entry name" value="MANNONATE DEHYDRATASE"/>
    <property type="match status" value="1"/>
</dbReference>
<dbReference type="PANTHER" id="PTHR30387">
    <property type="entry name" value="MANNONATE DEHYDRATASE"/>
    <property type="match status" value="1"/>
</dbReference>
<dbReference type="GO" id="GO:0042840">
    <property type="term" value="P:D-glucuronate catabolic process"/>
    <property type="evidence" value="ECO:0007669"/>
    <property type="project" value="TreeGrafter"/>
</dbReference>
<evidence type="ECO:0000256" key="2">
    <source>
        <dbReference type="ARBA" id="ARBA00001936"/>
    </source>
</evidence>
<evidence type="ECO:0000256" key="9">
    <source>
        <dbReference type="ARBA" id="ARBA00023211"/>
    </source>
</evidence>
<dbReference type="GO" id="GO:0008198">
    <property type="term" value="F:ferrous iron binding"/>
    <property type="evidence" value="ECO:0007669"/>
    <property type="project" value="TreeGrafter"/>
</dbReference>
<name>A0A1W6K3Q7_9CREN</name>
<evidence type="ECO:0000256" key="1">
    <source>
        <dbReference type="ARBA" id="ARBA00001794"/>
    </source>
</evidence>
<dbReference type="AlphaFoldDB" id="A0A1W6K3Q7"/>
<dbReference type="Proteomes" id="UP000193404">
    <property type="component" value="Chromosome"/>
</dbReference>
<evidence type="ECO:0000256" key="8">
    <source>
        <dbReference type="ARBA" id="ARBA00023004"/>
    </source>
</evidence>
<keyword evidence="8" id="KW-0408">Iron</keyword>
<sequence>MELNIAEIILENRPSPFWDILKQIGVDKAVGVLPRNFKDWRQQMEEYPWEYGPLLNYKNMLEDNGIKLVAIEDNPPMDGIRYGIKERKDEELEYVSHLIENMGKLGIKIWCYSWMAGFGWSRTHTHIKGKNGEYITGFNIKDIENAPPPRLGKIDSRTLWNNLKDFLEYIVPIAEKYDVKLAMHPDDPPIEEYRGVARIMNSIENYDKYLNLVKSDNVGITFCQGNFTLMTDDLPGAIRHFKDRIFFVHFRDVKGDKYNFVETLIGNGKTNLVEVMKAYIDINFNGIMRVDHTPTLEGDIEFLPGYSYLGRIYTIGYIKGLYDSLTRSLK</sequence>
<dbReference type="InterPro" id="IPR004628">
    <property type="entry name" value="Man_deHydtase"/>
</dbReference>
<dbReference type="GeneID" id="41590384"/>
<evidence type="ECO:0000256" key="7">
    <source>
        <dbReference type="ARBA" id="ARBA00012927"/>
    </source>
</evidence>
<dbReference type="Gene3D" id="3.20.20.150">
    <property type="entry name" value="Divalent-metal-dependent TIM barrel enzymes"/>
    <property type="match status" value="1"/>
</dbReference>
<dbReference type="OrthoDB" id="39900at2157"/>
<dbReference type="EC" id="4.2.1.8" evidence="7"/>
<dbReference type="STRING" id="282676.B6F84_05650"/>